<dbReference type="EMBL" id="BTGU01020927">
    <property type="protein sequence ID" value="GMN75172.1"/>
    <property type="molecule type" value="Genomic_DNA"/>
</dbReference>
<evidence type="ECO:0000313" key="1">
    <source>
        <dbReference type="EMBL" id="GMN75172.1"/>
    </source>
</evidence>
<name>A0AA88JJT9_FICCA</name>
<protein>
    <submittedName>
        <fullName evidence="1">Uncharacterized protein</fullName>
    </submittedName>
</protein>
<organism evidence="1 2">
    <name type="scientific">Ficus carica</name>
    <name type="common">Common fig</name>
    <dbReference type="NCBI Taxonomy" id="3494"/>
    <lineage>
        <taxon>Eukaryota</taxon>
        <taxon>Viridiplantae</taxon>
        <taxon>Streptophyta</taxon>
        <taxon>Embryophyta</taxon>
        <taxon>Tracheophyta</taxon>
        <taxon>Spermatophyta</taxon>
        <taxon>Magnoliopsida</taxon>
        <taxon>eudicotyledons</taxon>
        <taxon>Gunneridae</taxon>
        <taxon>Pentapetalae</taxon>
        <taxon>rosids</taxon>
        <taxon>fabids</taxon>
        <taxon>Rosales</taxon>
        <taxon>Moraceae</taxon>
        <taxon>Ficeae</taxon>
        <taxon>Ficus</taxon>
    </lineage>
</organism>
<dbReference type="AlphaFoldDB" id="A0AA88JJT9"/>
<sequence length="85" mass="9470">MVARPVNNLLATADARWKGEAWRTVKCGDQAATRFELLSGVVLTLFAFAVSDVALDFVRTLSRSIFCYHIKVRVRNVGDITNTLI</sequence>
<proteinExistence type="predicted"/>
<comment type="caution">
    <text evidence="1">The sequence shown here is derived from an EMBL/GenBank/DDBJ whole genome shotgun (WGS) entry which is preliminary data.</text>
</comment>
<accession>A0AA88JJT9</accession>
<dbReference type="Proteomes" id="UP001187192">
    <property type="component" value="Unassembled WGS sequence"/>
</dbReference>
<reference evidence="1" key="1">
    <citation type="submission" date="2023-07" db="EMBL/GenBank/DDBJ databases">
        <title>draft genome sequence of fig (Ficus carica).</title>
        <authorList>
            <person name="Takahashi T."/>
            <person name="Nishimura K."/>
        </authorList>
    </citation>
    <scope>NUCLEOTIDE SEQUENCE</scope>
</reference>
<keyword evidence="2" id="KW-1185">Reference proteome</keyword>
<evidence type="ECO:0000313" key="2">
    <source>
        <dbReference type="Proteomes" id="UP001187192"/>
    </source>
</evidence>
<gene>
    <name evidence="1" type="ORF">TIFTF001_056488</name>
</gene>